<reference evidence="1" key="1">
    <citation type="submission" date="2018-02" db="EMBL/GenBank/DDBJ databases">
        <title>Rhizophora mucronata_Transcriptome.</title>
        <authorList>
            <person name="Meera S.P."/>
            <person name="Sreeshan A."/>
            <person name="Augustine A."/>
        </authorList>
    </citation>
    <scope>NUCLEOTIDE SEQUENCE</scope>
    <source>
        <tissue evidence="1">Leaf</tissue>
    </source>
</reference>
<dbReference type="EMBL" id="GGEC01076856">
    <property type="protein sequence ID" value="MBX57340.1"/>
    <property type="molecule type" value="Transcribed_RNA"/>
</dbReference>
<accession>A0A2P2PRG6</accession>
<name>A0A2P2PRG6_RHIMU</name>
<sequence>MCPSGCWWGLLIANY</sequence>
<organism evidence="1">
    <name type="scientific">Rhizophora mucronata</name>
    <name type="common">Asiatic mangrove</name>
    <dbReference type="NCBI Taxonomy" id="61149"/>
    <lineage>
        <taxon>Eukaryota</taxon>
        <taxon>Viridiplantae</taxon>
        <taxon>Streptophyta</taxon>
        <taxon>Embryophyta</taxon>
        <taxon>Tracheophyta</taxon>
        <taxon>Spermatophyta</taxon>
        <taxon>Magnoliopsida</taxon>
        <taxon>eudicotyledons</taxon>
        <taxon>Gunneridae</taxon>
        <taxon>Pentapetalae</taxon>
        <taxon>rosids</taxon>
        <taxon>fabids</taxon>
        <taxon>Malpighiales</taxon>
        <taxon>Rhizophoraceae</taxon>
        <taxon>Rhizophora</taxon>
    </lineage>
</organism>
<evidence type="ECO:0000313" key="1">
    <source>
        <dbReference type="EMBL" id="MBX57340.1"/>
    </source>
</evidence>
<proteinExistence type="predicted"/>
<protein>
    <submittedName>
        <fullName evidence="1">Uncharacterized protein</fullName>
    </submittedName>
</protein>